<evidence type="ECO:0000313" key="2">
    <source>
        <dbReference type="Proteomes" id="UP000718012"/>
    </source>
</evidence>
<proteinExistence type="predicted"/>
<reference evidence="1" key="2">
    <citation type="submission" date="2021-09" db="EMBL/GenBank/DDBJ databases">
        <authorList>
            <person name="Gilroy R."/>
        </authorList>
    </citation>
    <scope>NUCLEOTIDE SEQUENCE</scope>
    <source>
        <strain evidence="1">CHK165-8395</strain>
    </source>
</reference>
<dbReference type="RefSeq" id="WP_204481435.1">
    <property type="nucleotide sequence ID" value="NZ_CALUHW010000003.1"/>
</dbReference>
<name>A0A921FGF4_9BACT</name>
<dbReference type="Proteomes" id="UP000718012">
    <property type="component" value="Unassembled WGS sequence"/>
</dbReference>
<protein>
    <recommendedName>
        <fullName evidence="3">Periplasmic heavy metal sensor</fullName>
    </recommendedName>
</protein>
<evidence type="ECO:0008006" key="3">
    <source>
        <dbReference type="Google" id="ProtNLM"/>
    </source>
</evidence>
<reference evidence="1" key="1">
    <citation type="journal article" date="2021" name="PeerJ">
        <title>Extensive microbial diversity within the chicken gut microbiome revealed by metagenomics and culture.</title>
        <authorList>
            <person name="Gilroy R."/>
            <person name="Ravi A."/>
            <person name="Getino M."/>
            <person name="Pursley I."/>
            <person name="Horton D.L."/>
            <person name="Alikhan N.F."/>
            <person name="Baker D."/>
            <person name="Gharbi K."/>
            <person name="Hall N."/>
            <person name="Watson M."/>
            <person name="Adriaenssens E.M."/>
            <person name="Foster-Nyarko E."/>
            <person name="Jarju S."/>
            <person name="Secka A."/>
            <person name="Antonio M."/>
            <person name="Oren A."/>
            <person name="Chaudhuri R.R."/>
            <person name="La Ragione R."/>
            <person name="Hildebrand F."/>
            <person name="Pallen M.J."/>
        </authorList>
    </citation>
    <scope>NUCLEOTIDE SEQUENCE</scope>
    <source>
        <strain evidence="1">CHK165-8395</strain>
    </source>
</reference>
<evidence type="ECO:0000313" key="1">
    <source>
        <dbReference type="EMBL" id="HJF08324.1"/>
    </source>
</evidence>
<organism evidence="1 2">
    <name type="scientific">Phocaeicola coprocola</name>
    <dbReference type="NCBI Taxonomy" id="310298"/>
    <lineage>
        <taxon>Bacteria</taxon>
        <taxon>Pseudomonadati</taxon>
        <taxon>Bacteroidota</taxon>
        <taxon>Bacteroidia</taxon>
        <taxon>Bacteroidales</taxon>
        <taxon>Bacteroidaceae</taxon>
        <taxon>Phocaeicola</taxon>
    </lineage>
</organism>
<accession>A0A921FGF4</accession>
<sequence>MKKIIFLALVALLGIHTVDAQRRGGTRTPEQIVEKLDKKLNLTDEQEKQITELYTEFFKKELSREERRSEMEKLNEKITSLLTDEQKEAFEQMKKERPQRKRS</sequence>
<dbReference type="EMBL" id="DYXD01000207">
    <property type="protein sequence ID" value="HJF08324.1"/>
    <property type="molecule type" value="Genomic_DNA"/>
</dbReference>
<dbReference type="AlphaFoldDB" id="A0A921FGF4"/>
<comment type="caution">
    <text evidence="1">The sequence shown here is derived from an EMBL/GenBank/DDBJ whole genome shotgun (WGS) entry which is preliminary data.</text>
</comment>
<gene>
    <name evidence="1" type="ORF">K8U81_09075</name>
</gene>